<evidence type="ECO:0000313" key="3">
    <source>
        <dbReference type="Proteomes" id="UP000050969"/>
    </source>
</evidence>
<dbReference type="PANTHER" id="PTHR37297:SF1">
    <property type="entry name" value="PROTEIN NRDI"/>
    <property type="match status" value="1"/>
</dbReference>
<dbReference type="EMBL" id="JQCE01000007">
    <property type="protein sequence ID" value="KRO17831.1"/>
    <property type="molecule type" value="Genomic_DNA"/>
</dbReference>
<dbReference type="PATRIC" id="fig|1293598.4.peg.2043"/>
<dbReference type="OrthoDB" id="350535at2"/>
<dbReference type="PANTHER" id="PTHR37297">
    <property type="entry name" value="PROTEIN NRDI"/>
    <property type="match status" value="1"/>
</dbReference>
<dbReference type="GO" id="GO:0016651">
    <property type="term" value="F:oxidoreductase activity, acting on NAD(P)H"/>
    <property type="evidence" value="ECO:0007669"/>
    <property type="project" value="UniProtKB-ARBA"/>
</dbReference>
<reference evidence="2 3" key="1">
    <citation type="journal article" date="2015" name="Genome Announc.">
        <title>Expanding the biotechnology potential of lactobacilli through comparative genomics of 213 strains and associated genera.</title>
        <authorList>
            <person name="Sun Z."/>
            <person name="Harris H.M."/>
            <person name="McCann A."/>
            <person name="Guo C."/>
            <person name="Argimon S."/>
            <person name="Zhang W."/>
            <person name="Yang X."/>
            <person name="Jeffery I.B."/>
            <person name="Cooney J.C."/>
            <person name="Kagawa T.F."/>
            <person name="Liu W."/>
            <person name="Song Y."/>
            <person name="Salvetti E."/>
            <person name="Wrobel A."/>
            <person name="Rasinkangas P."/>
            <person name="Parkhill J."/>
            <person name="Rea M.C."/>
            <person name="O'Sullivan O."/>
            <person name="Ritari J."/>
            <person name="Douillard F.P."/>
            <person name="Paul Ross R."/>
            <person name="Yang R."/>
            <person name="Briner A.E."/>
            <person name="Felis G.E."/>
            <person name="de Vos W.M."/>
            <person name="Barrangou R."/>
            <person name="Klaenhammer T.R."/>
            <person name="Caufield P.W."/>
            <person name="Cui Y."/>
            <person name="Zhang H."/>
            <person name="O'Toole P.W."/>
        </authorList>
    </citation>
    <scope>NUCLEOTIDE SEQUENCE [LARGE SCALE GENOMIC DNA]</scope>
    <source>
        <strain evidence="2 3">DSM 24301</strain>
    </source>
</reference>
<dbReference type="InterPro" id="IPR029039">
    <property type="entry name" value="Flavoprotein-like_sf"/>
</dbReference>
<dbReference type="NCBIfam" id="NF002714">
    <property type="entry name" value="PRK02551.1"/>
    <property type="match status" value="1"/>
</dbReference>
<dbReference type="InterPro" id="IPR004465">
    <property type="entry name" value="RNR_NrdI"/>
</dbReference>
<dbReference type="PIRSF" id="PIRSF005087">
    <property type="entry name" value="NrdI"/>
    <property type="match status" value="1"/>
</dbReference>
<dbReference type="Gene3D" id="3.40.50.360">
    <property type="match status" value="1"/>
</dbReference>
<dbReference type="RefSeq" id="WP_054777969.1">
    <property type="nucleotide sequence ID" value="NZ_BBBX01000024.1"/>
</dbReference>
<name>A0A0R2MWF9_9LACO</name>
<evidence type="ECO:0000259" key="1">
    <source>
        <dbReference type="PROSITE" id="PS50902"/>
    </source>
</evidence>
<dbReference type="InterPro" id="IPR008254">
    <property type="entry name" value="Flavodoxin/NO_synth"/>
</dbReference>
<organism evidence="2 3">
    <name type="scientific">Lacticaseibacillus saniviri JCM 17471 = DSM 24301</name>
    <dbReference type="NCBI Taxonomy" id="1293598"/>
    <lineage>
        <taxon>Bacteria</taxon>
        <taxon>Bacillati</taxon>
        <taxon>Bacillota</taxon>
        <taxon>Bacilli</taxon>
        <taxon>Lactobacillales</taxon>
        <taxon>Lactobacillaceae</taxon>
        <taxon>Lacticaseibacillus</taxon>
    </lineage>
</organism>
<dbReference type="GO" id="GO:0010181">
    <property type="term" value="F:FMN binding"/>
    <property type="evidence" value="ECO:0007669"/>
    <property type="project" value="InterPro"/>
</dbReference>
<keyword evidence="3" id="KW-1185">Reference proteome</keyword>
<proteinExistence type="predicted"/>
<dbReference type="Pfam" id="PF07972">
    <property type="entry name" value="Flavodoxin_NdrI"/>
    <property type="match status" value="1"/>
</dbReference>
<protein>
    <submittedName>
        <fullName evidence="2">Ribonucleotide reduction protein</fullName>
    </submittedName>
</protein>
<accession>A0A0R2MWF9</accession>
<dbReference type="SUPFAM" id="SSF52218">
    <property type="entry name" value="Flavoproteins"/>
    <property type="match status" value="1"/>
</dbReference>
<dbReference type="Proteomes" id="UP000050969">
    <property type="component" value="Unassembled WGS sequence"/>
</dbReference>
<feature type="domain" description="Flavodoxin-like" evidence="1">
    <location>
        <begin position="3"/>
        <end position="153"/>
    </location>
</feature>
<sequence>MTINLLFISISGNTRAFAEHLQRYAASQHALDDANPLIELKEISDATISTGETEPYFAMVPTYLDGGNGIDNGVKELMTQALGDYIAEGDNASLCRGIIGSGNRNFNEQYCLTAKRYADEFGAPFIADYELRGTDADATRIYQILKDNAQTTV</sequence>
<evidence type="ECO:0000313" key="2">
    <source>
        <dbReference type="EMBL" id="KRO17831.1"/>
    </source>
</evidence>
<gene>
    <name evidence="2" type="ORF">IV56_GL001958</name>
</gene>
<dbReference type="AlphaFoldDB" id="A0A0R2MWF9"/>
<dbReference type="STRING" id="1293598.IV56_GL001958"/>
<comment type="caution">
    <text evidence="2">The sequence shown here is derived from an EMBL/GenBank/DDBJ whole genome shotgun (WGS) entry which is preliminary data.</text>
</comment>
<dbReference type="PROSITE" id="PS50902">
    <property type="entry name" value="FLAVODOXIN_LIKE"/>
    <property type="match status" value="1"/>
</dbReference>